<protein>
    <submittedName>
        <fullName evidence="2">Uncharacterized protein</fullName>
    </submittedName>
</protein>
<dbReference type="OrthoDB" id="4821324at2"/>
<reference evidence="2 3" key="1">
    <citation type="submission" date="2012-05" db="EMBL/GenBank/DDBJ databases">
        <authorList>
            <person name="Harkins D.M."/>
            <person name="Madupu R."/>
            <person name="Durkin A.S."/>
            <person name="Torralba M."/>
            <person name="Methe B."/>
            <person name="Sutton G.G."/>
            <person name="Nelson K.E."/>
        </authorList>
    </citation>
    <scope>NUCLEOTIDE SEQUENCE [LARGE SCALE GENOMIC DNA]</scope>
    <source>
        <strain evidence="2 3">F0489</strain>
    </source>
</reference>
<dbReference type="AlphaFoldDB" id="J0MRD1"/>
<sequence>MTTTTSNADQDQSRCEAADVGPAAASPPREDHWDQEDGTGLYGPRGWTVRAGVWRELARCRDELRSTVIPAEFGHNPRGLITEEGAPQEDYTPYHDLGPGVARRLLNILPPAQLDDRQNLAPTLGALLHACAGAEGRVRLSGYAIGPQRPDERITVEGLWIEDRDLLTVEISDVHDEFCGCLVLWDTVRSRYELNAEAMPDEIRTVRRHWSHGPLGTWLWWD</sequence>
<evidence type="ECO:0000313" key="3">
    <source>
        <dbReference type="Proteomes" id="UP000002941"/>
    </source>
</evidence>
<comment type="caution">
    <text evidence="2">The sequence shown here is derived from an EMBL/GenBank/DDBJ whole genome shotgun (WGS) entry which is preliminary data.</text>
</comment>
<organism evidence="2 3">
    <name type="scientific">Actinomyces massiliensis F0489</name>
    <dbReference type="NCBI Taxonomy" id="1125718"/>
    <lineage>
        <taxon>Bacteria</taxon>
        <taxon>Bacillati</taxon>
        <taxon>Actinomycetota</taxon>
        <taxon>Actinomycetes</taxon>
        <taxon>Actinomycetales</taxon>
        <taxon>Actinomycetaceae</taxon>
        <taxon>Actinomyces</taxon>
    </lineage>
</organism>
<dbReference type="EMBL" id="AKFT01000214">
    <property type="protein sequence ID" value="EJF36819.1"/>
    <property type="molecule type" value="Genomic_DNA"/>
</dbReference>
<proteinExistence type="predicted"/>
<name>J0MRD1_9ACTO</name>
<accession>J0MRD1</accession>
<feature type="compositionally biased region" description="Polar residues" evidence="1">
    <location>
        <begin position="1"/>
        <end position="10"/>
    </location>
</feature>
<dbReference type="eggNOG" id="ENOG503387E">
    <property type="taxonomic scope" value="Bacteria"/>
</dbReference>
<gene>
    <name evidence="2" type="ORF">HMPREF1318_0382</name>
</gene>
<evidence type="ECO:0000313" key="2">
    <source>
        <dbReference type="EMBL" id="EJF36819.1"/>
    </source>
</evidence>
<feature type="region of interest" description="Disordered" evidence="1">
    <location>
        <begin position="1"/>
        <end position="42"/>
    </location>
</feature>
<dbReference type="Proteomes" id="UP000002941">
    <property type="component" value="Unassembled WGS sequence"/>
</dbReference>
<evidence type="ECO:0000256" key="1">
    <source>
        <dbReference type="SAM" id="MobiDB-lite"/>
    </source>
</evidence>
<keyword evidence="3" id="KW-1185">Reference proteome</keyword>
<dbReference type="RefSeq" id="WP_008733778.1">
    <property type="nucleotide sequence ID" value="NZ_AKFT01000214.1"/>
</dbReference>
<dbReference type="PATRIC" id="fig|1125718.3.peg.2739"/>